<dbReference type="RefSeq" id="WP_089913711.1">
    <property type="nucleotide sequence ID" value="NZ_FOBB01000003.1"/>
</dbReference>
<feature type="transmembrane region" description="Helical" evidence="1">
    <location>
        <begin position="69"/>
        <end position="87"/>
    </location>
</feature>
<dbReference type="OrthoDB" id="660469at2"/>
<keyword evidence="1" id="KW-1133">Transmembrane helix</keyword>
<dbReference type="Proteomes" id="UP000198984">
    <property type="component" value="Unassembled WGS sequence"/>
</dbReference>
<sequence length="171" mass="19944">MQDFSFMTTEEHFLLQDALKKNKKQVTKFVLIGLGLMIVAAVVPQVYLYTHSTAEDADQSLFSYTNGWFWLWMLSFIVVLVFALIKVTEVRYFTIKRDLMALQKGTMQAPLEAVYHENDDTQTNFMVMLPNSKRKRLFYWTRGALSDYRAGNEVEISYARYSRVILAINKV</sequence>
<reference evidence="2 3" key="1">
    <citation type="submission" date="2016-10" db="EMBL/GenBank/DDBJ databases">
        <authorList>
            <person name="de Groot N.N."/>
        </authorList>
    </citation>
    <scope>NUCLEOTIDE SEQUENCE [LARGE SCALE GENOMIC DNA]</scope>
    <source>
        <strain evidence="2 3">DSM 21039</strain>
    </source>
</reference>
<keyword evidence="3" id="KW-1185">Reference proteome</keyword>
<dbReference type="EMBL" id="FOBB01000003">
    <property type="protein sequence ID" value="SEM18587.1"/>
    <property type="molecule type" value="Genomic_DNA"/>
</dbReference>
<dbReference type="AlphaFoldDB" id="A0A1H7WCC6"/>
<evidence type="ECO:0000256" key="1">
    <source>
        <dbReference type="SAM" id="Phobius"/>
    </source>
</evidence>
<proteinExistence type="predicted"/>
<name>A0A1H7WCC6_9BACT</name>
<evidence type="ECO:0000313" key="3">
    <source>
        <dbReference type="Proteomes" id="UP000198984"/>
    </source>
</evidence>
<feature type="transmembrane region" description="Helical" evidence="1">
    <location>
        <begin position="29"/>
        <end position="49"/>
    </location>
</feature>
<organism evidence="2 3">
    <name type="scientific">Chitinophaga rupis</name>
    <dbReference type="NCBI Taxonomy" id="573321"/>
    <lineage>
        <taxon>Bacteria</taxon>
        <taxon>Pseudomonadati</taxon>
        <taxon>Bacteroidota</taxon>
        <taxon>Chitinophagia</taxon>
        <taxon>Chitinophagales</taxon>
        <taxon>Chitinophagaceae</taxon>
        <taxon>Chitinophaga</taxon>
    </lineage>
</organism>
<gene>
    <name evidence="2" type="ORF">SAMN04488505_103611</name>
</gene>
<keyword evidence="1" id="KW-0812">Transmembrane</keyword>
<keyword evidence="1" id="KW-0472">Membrane</keyword>
<evidence type="ECO:0000313" key="2">
    <source>
        <dbReference type="EMBL" id="SEM18587.1"/>
    </source>
</evidence>
<accession>A0A1H7WCC6</accession>
<protein>
    <submittedName>
        <fullName evidence="2">Uncharacterized protein</fullName>
    </submittedName>
</protein>